<name>A0ABR6DRC6_9FLAO</name>
<dbReference type="RefSeq" id="WP_262888879.1">
    <property type="nucleotide sequence ID" value="NZ_JACJIS010000002.1"/>
</dbReference>
<reference evidence="1 2" key="1">
    <citation type="submission" date="2020-08" db="EMBL/GenBank/DDBJ databases">
        <title>Genomic Encyclopedia of Type Strains, Phase IV (KMG-IV): sequencing the most valuable type-strain genomes for metagenomic binning, comparative biology and taxonomic classification.</title>
        <authorList>
            <person name="Goeker M."/>
        </authorList>
    </citation>
    <scope>NUCLEOTIDE SEQUENCE [LARGE SCALE GENOMIC DNA]</scope>
    <source>
        <strain evidence="1 2">DSM 100397</strain>
    </source>
</reference>
<organism evidence="1 2">
    <name type="scientific">Flavobacterium gossypii</name>
    <dbReference type="NCBI Taxonomy" id="1646119"/>
    <lineage>
        <taxon>Bacteria</taxon>
        <taxon>Pseudomonadati</taxon>
        <taxon>Bacteroidota</taxon>
        <taxon>Flavobacteriia</taxon>
        <taxon>Flavobacteriales</taxon>
        <taxon>Flavobacteriaceae</taxon>
        <taxon>Flavobacterium</taxon>
    </lineage>
</organism>
<protein>
    <submittedName>
        <fullName evidence="1">NADPH:quinone reductase-like Zn-dependent oxidoreductase</fullName>
    </submittedName>
</protein>
<comment type="caution">
    <text evidence="1">The sequence shown here is derived from an EMBL/GenBank/DDBJ whole genome shotgun (WGS) entry which is preliminary data.</text>
</comment>
<keyword evidence="2" id="KW-1185">Reference proteome</keyword>
<evidence type="ECO:0000313" key="2">
    <source>
        <dbReference type="Proteomes" id="UP000555003"/>
    </source>
</evidence>
<accession>A0ABR6DRC6</accession>
<dbReference type="EMBL" id="JACJIS010000002">
    <property type="protein sequence ID" value="MBA9074227.1"/>
    <property type="molecule type" value="Genomic_DNA"/>
</dbReference>
<evidence type="ECO:0000313" key="1">
    <source>
        <dbReference type="EMBL" id="MBA9074227.1"/>
    </source>
</evidence>
<dbReference type="Proteomes" id="UP000555003">
    <property type="component" value="Unassembled WGS sequence"/>
</dbReference>
<gene>
    <name evidence="1" type="ORF">GGR22_002394</name>
</gene>
<proteinExistence type="predicted"/>
<sequence length="42" mass="4648">MKSSNINIPKVGDNDVLAEVHEASIYQVDSKINIGYFKLILA</sequence>